<comment type="caution">
    <text evidence="2">The sequence shown here is derived from an EMBL/GenBank/DDBJ whole genome shotgun (WGS) entry which is preliminary data.</text>
</comment>
<gene>
    <name evidence="2" type="ORF">RBSH_01621</name>
</gene>
<sequence>MPPDHLYQLIIADDDQATQSNAEIARLVAAANEFELSQAASHLDDRQRNLFWCRISDRIRSTGTMAMLETGAMLTLFEYTTTFESRGELVETMSAETGISRPQIYRTQDAFRCFGRELLLDPSTAGRCTCEALKILSGASVDQSARDAAFGALRSDSSYRLTIKEAKRLCRKHSPDSGSKPDQAGGKPPSSKNADVLWRFRNPNLSIVVQRSKSADSIDHDAILIALEEALVAYRNETIASHSTNLVA</sequence>
<dbReference type="Proteomes" id="UP000007993">
    <property type="component" value="Unassembled WGS sequence"/>
</dbReference>
<accession>K5DKD6</accession>
<organism evidence="2 3">
    <name type="scientific">Rhodopirellula baltica SH28</name>
    <dbReference type="NCBI Taxonomy" id="993517"/>
    <lineage>
        <taxon>Bacteria</taxon>
        <taxon>Pseudomonadati</taxon>
        <taxon>Planctomycetota</taxon>
        <taxon>Planctomycetia</taxon>
        <taxon>Pirellulales</taxon>
        <taxon>Pirellulaceae</taxon>
        <taxon>Rhodopirellula</taxon>
    </lineage>
</organism>
<proteinExistence type="predicted"/>
<reference evidence="2 3" key="1">
    <citation type="journal article" date="2013" name="Mar. Genomics">
        <title>Expression of sulfatases in Rhodopirellula baltica and the diversity of sulfatases in the genus Rhodopirellula.</title>
        <authorList>
            <person name="Wegner C.E."/>
            <person name="Richter-Heitmann T."/>
            <person name="Klindworth A."/>
            <person name="Klockow C."/>
            <person name="Richter M."/>
            <person name="Achstetter T."/>
            <person name="Glockner F.O."/>
            <person name="Harder J."/>
        </authorList>
    </citation>
    <scope>NUCLEOTIDE SEQUENCE [LARGE SCALE GENOMIC DNA]</scope>
    <source>
        <strain evidence="2 3">SH28</strain>
    </source>
</reference>
<evidence type="ECO:0000313" key="2">
    <source>
        <dbReference type="EMBL" id="EKK02928.1"/>
    </source>
</evidence>
<name>K5DKD6_RHOBT</name>
<evidence type="ECO:0000313" key="3">
    <source>
        <dbReference type="Proteomes" id="UP000007993"/>
    </source>
</evidence>
<evidence type="ECO:0000256" key="1">
    <source>
        <dbReference type="SAM" id="MobiDB-lite"/>
    </source>
</evidence>
<dbReference type="PATRIC" id="fig|993517.3.peg.1766"/>
<protein>
    <submittedName>
        <fullName evidence="2">Uncharacterized protein</fullName>
    </submittedName>
</protein>
<feature type="region of interest" description="Disordered" evidence="1">
    <location>
        <begin position="169"/>
        <end position="194"/>
    </location>
</feature>
<dbReference type="RefSeq" id="WP_007331497.1">
    <property type="nucleotide sequence ID" value="NZ_AMCW01000040.1"/>
</dbReference>
<dbReference type="AlphaFoldDB" id="K5DKD6"/>
<dbReference type="EMBL" id="AMCW01000040">
    <property type="protein sequence ID" value="EKK02928.1"/>
    <property type="molecule type" value="Genomic_DNA"/>
</dbReference>